<dbReference type="InterPro" id="IPR016187">
    <property type="entry name" value="CTDL_fold"/>
</dbReference>
<accession>A0A8B7Y8X5</accession>
<dbReference type="SUPFAM" id="SSF56436">
    <property type="entry name" value="C-type lectin-like"/>
    <property type="match status" value="1"/>
</dbReference>
<sequence>MRGCKTVLIMRVSALCLMMNLLATVGFSAGNTERCVASIGGFCPPTWSPWGDKCYKVTKSQTLAWQEAKEACLALGGAMVVPCSDEETMFLETLQSQTWIGCNDLQTEGTWVCREGATYVAYRNWDKREPNNVKGLEHCAVIKKCGRWTDVPCDEQYPAVCTRPTQHKLHM</sequence>
<proteinExistence type="predicted"/>
<dbReference type="SMART" id="SM00034">
    <property type="entry name" value="CLECT"/>
    <property type="match status" value="1"/>
</dbReference>
<keyword evidence="1" id="KW-0732">Signal</keyword>
<dbReference type="PROSITE" id="PS50041">
    <property type="entry name" value="C_TYPE_LECTIN_2"/>
    <property type="match status" value="1"/>
</dbReference>
<dbReference type="Proteomes" id="UP000694845">
    <property type="component" value="Unplaced"/>
</dbReference>
<dbReference type="InterPro" id="IPR016186">
    <property type="entry name" value="C-type_lectin-like/link_sf"/>
</dbReference>
<name>A0A8B7Y8X5_ACAPL</name>
<dbReference type="Pfam" id="PF00059">
    <property type="entry name" value="Lectin_C"/>
    <property type="match status" value="1"/>
</dbReference>
<organism evidence="3 4">
    <name type="scientific">Acanthaster planci</name>
    <name type="common">Crown-of-thorns starfish</name>
    <dbReference type="NCBI Taxonomy" id="133434"/>
    <lineage>
        <taxon>Eukaryota</taxon>
        <taxon>Metazoa</taxon>
        <taxon>Echinodermata</taxon>
        <taxon>Eleutherozoa</taxon>
        <taxon>Asterozoa</taxon>
        <taxon>Asteroidea</taxon>
        <taxon>Valvatacea</taxon>
        <taxon>Valvatida</taxon>
        <taxon>Acanthasteridae</taxon>
        <taxon>Acanthaster</taxon>
    </lineage>
</organism>
<dbReference type="OrthoDB" id="418245at2759"/>
<evidence type="ECO:0000259" key="2">
    <source>
        <dbReference type="PROSITE" id="PS50041"/>
    </source>
</evidence>
<protein>
    <submittedName>
        <fullName evidence="4">Mannose-binding protein C-like</fullName>
    </submittedName>
</protein>
<evidence type="ECO:0000313" key="4">
    <source>
        <dbReference type="RefSeq" id="XP_022089688.1"/>
    </source>
</evidence>
<dbReference type="PANTHER" id="PTHR22803">
    <property type="entry name" value="MANNOSE, PHOSPHOLIPASE, LECTIN RECEPTOR RELATED"/>
    <property type="match status" value="1"/>
</dbReference>
<reference evidence="4" key="1">
    <citation type="submission" date="2025-08" db="UniProtKB">
        <authorList>
            <consortium name="RefSeq"/>
        </authorList>
    </citation>
    <scope>IDENTIFICATION</scope>
</reference>
<evidence type="ECO:0000256" key="1">
    <source>
        <dbReference type="SAM" id="SignalP"/>
    </source>
</evidence>
<dbReference type="AlphaFoldDB" id="A0A8B7Y8X5"/>
<dbReference type="KEGG" id="aplc:110978749"/>
<dbReference type="InterPro" id="IPR001304">
    <property type="entry name" value="C-type_lectin-like"/>
</dbReference>
<keyword evidence="3" id="KW-1185">Reference proteome</keyword>
<dbReference type="GeneID" id="110978749"/>
<dbReference type="RefSeq" id="XP_022089688.1">
    <property type="nucleotide sequence ID" value="XM_022233996.1"/>
</dbReference>
<feature type="chain" id="PRO_5034402364" evidence="1">
    <location>
        <begin position="31"/>
        <end position="171"/>
    </location>
</feature>
<feature type="domain" description="C-type lectin" evidence="2">
    <location>
        <begin position="50"/>
        <end position="162"/>
    </location>
</feature>
<feature type="signal peptide" evidence="1">
    <location>
        <begin position="1"/>
        <end position="30"/>
    </location>
</feature>
<dbReference type="InterPro" id="IPR050111">
    <property type="entry name" value="C-type_lectin/snaclec_domain"/>
</dbReference>
<dbReference type="OMA" id="CWMRFKD"/>
<gene>
    <name evidence="4" type="primary">LOC110978749</name>
</gene>
<dbReference type="Gene3D" id="3.10.100.10">
    <property type="entry name" value="Mannose-Binding Protein A, subunit A"/>
    <property type="match status" value="1"/>
</dbReference>
<evidence type="ECO:0000313" key="3">
    <source>
        <dbReference type="Proteomes" id="UP000694845"/>
    </source>
</evidence>